<dbReference type="Proteomes" id="UP001596074">
    <property type="component" value="Unassembled WGS sequence"/>
</dbReference>
<dbReference type="InterPro" id="IPR001128">
    <property type="entry name" value="Cyt_P450"/>
</dbReference>
<organism evidence="3 4">
    <name type="scientific">Actinomadura rugatobispora</name>
    <dbReference type="NCBI Taxonomy" id="1994"/>
    <lineage>
        <taxon>Bacteria</taxon>
        <taxon>Bacillati</taxon>
        <taxon>Actinomycetota</taxon>
        <taxon>Actinomycetes</taxon>
        <taxon>Streptosporangiales</taxon>
        <taxon>Thermomonosporaceae</taxon>
        <taxon>Actinomadura</taxon>
    </lineage>
</organism>
<dbReference type="Gene3D" id="1.10.630.10">
    <property type="entry name" value="Cytochrome P450"/>
    <property type="match status" value="1"/>
</dbReference>
<evidence type="ECO:0000313" key="3">
    <source>
        <dbReference type="EMBL" id="MFC5750300.1"/>
    </source>
</evidence>
<proteinExistence type="inferred from homology"/>
<dbReference type="Pfam" id="PF00067">
    <property type="entry name" value="p450"/>
    <property type="match status" value="1"/>
</dbReference>
<dbReference type="InterPro" id="IPR036396">
    <property type="entry name" value="Cyt_P450_sf"/>
</dbReference>
<dbReference type="InterPro" id="IPR002397">
    <property type="entry name" value="Cyt_P450_B"/>
</dbReference>
<evidence type="ECO:0000256" key="1">
    <source>
        <dbReference type="ARBA" id="ARBA00010617"/>
    </source>
</evidence>
<dbReference type="PRINTS" id="PR00359">
    <property type="entry name" value="BP450"/>
</dbReference>
<dbReference type="InterPro" id="IPR017972">
    <property type="entry name" value="Cyt_P450_CS"/>
</dbReference>
<protein>
    <submittedName>
        <fullName evidence="3">Cytochrome P450</fullName>
    </submittedName>
</protein>
<dbReference type="RefSeq" id="WP_378286037.1">
    <property type="nucleotide sequence ID" value="NZ_JBHSON010000052.1"/>
</dbReference>
<comment type="similarity">
    <text evidence="1 2">Belongs to the cytochrome P450 family.</text>
</comment>
<sequence length="404" mass="44824">MKPSSSDTSNSDLAYSPFDYAIHEDPYPTYERLREEAPLYRNDDLGFWALSRHADVSAAFRDHATFSNSNGVSVEPSAWGPHAHKTSSFLALDPPRHTRMRALVSKGFTPRRVSALSDDILRLTRRHLEPLLDRREGDFVADFAGLLPMDVISEMMGVPESDRAEVRRLADLVVHRERGIDDVPPAGVEAALTLVGYYEGMLAERRARRRGDLTSALLDAEIDGDRLADREIIAFLFLMVVAGNETTTKLLANALYWGRRNPDQGAKPFADPDRVGDWVEETLRFDTSSQMLARTAAKETTWHGQVVPEGGQVLLLVGSANRDPRVFESPDSYDLDRDTSRLISFGGGRHFCLGAGLARLEARIALGELVRTVSSYEVDHVGARRVHSANVRGFAALPVSLDVR</sequence>
<accession>A0ABW1AAP0</accession>
<keyword evidence="4" id="KW-1185">Reference proteome</keyword>
<dbReference type="EMBL" id="JBHSON010000052">
    <property type="protein sequence ID" value="MFC5750300.1"/>
    <property type="molecule type" value="Genomic_DNA"/>
</dbReference>
<evidence type="ECO:0000256" key="2">
    <source>
        <dbReference type="RuleBase" id="RU000461"/>
    </source>
</evidence>
<keyword evidence="2" id="KW-0503">Monooxygenase</keyword>
<dbReference type="SUPFAM" id="SSF48264">
    <property type="entry name" value="Cytochrome P450"/>
    <property type="match status" value="1"/>
</dbReference>
<dbReference type="CDD" id="cd11078">
    <property type="entry name" value="CYP130-like"/>
    <property type="match status" value="1"/>
</dbReference>
<keyword evidence="2" id="KW-0479">Metal-binding</keyword>
<comment type="caution">
    <text evidence="3">The sequence shown here is derived from an EMBL/GenBank/DDBJ whole genome shotgun (WGS) entry which is preliminary data.</text>
</comment>
<keyword evidence="2" id="KW-0408">Iron</keyword>
<keyword evidence="2" id="KW-0560">Oxidoreductase</keyword>
<gene>
    <name evidence="3" type="ORF">ACFPZN_32145</name>
</gene>
<dbReference type="PANTHER" id="PTHR46696">
    <property type="entry name" value="P450, PUTATIVE (EUROFUNG)-RELATED"/>
    <property type="match status" value="1"/>
</dbReference>
<reference evidence="4" key="1">
    <citation type="journal article" date="2019" name="Int. J. Syst. Evol. Microbiol.">
        <title>The Global Catalogue of Microorganisms (GCM) 10K type strain sequencing project: providing services to taxonomists for standard genome sequencing and annotation.</title>
        <authorList>
            <consortium name="The Broad Institute Genomics Platform"/>
            <consortium name="The Broad Institute Genome Sequencing Center for Infectious Disease"/>
            <person name="Wu L."/>
            <person name="Ma J."/>
        </authorList>
    </citation>
    <scope>NUCLEOTIDE SEQUENCE [LARGE SCALE GENOMIC DNA]</scope>
    <source>
        <strain evidence="4">KCTC 42087</strain>
    </source>
</reference>
<evidence type="ECO:0000313" key="4">
    <source>
        <dbReference type="Proteomes" id="UP001596074"/>
    </source>
</evidence>
<dbReference type="PANTHER" id="PTHR46696:SF4">
    <property type="entry name" value="BIOTIN BIOSYNTHESIS CYTOCHROME P450"/>
    <property type="match status" value="1"/>
</dbReference>
<keyword evidence="2" id="KW-0349">Heme</keyword>
<name>A0ABW1AAP0_9ACTN</name>
<dbReference type="PROSITE" id="PS00086">
    <property type="entry name" value="CYTOCHROME_P450"/>
    <property type="match status" value="1"/>
</dbReference>